<comment type="caution">
    <text evidence="1">The sequence shown here is derived from an EMBL/GenBank/DDBJ whole genome shotgun (WGS) entry which is preliminary data.</text>
</comment>
<proteinExistence type="predicted"/>
<name>A0A645HQV6_9ZZZZ</name>
<accession>A0A645HQV6</accession>
<reference evidence="1" key="1">
    <citation type="submission" date="2019-08" db="EMBL/GenBank/DDBJ databases">
        <authorList>
            <person name="Kucharzyk K."/>
            <person name="Murdoch R.W."/>
            <person name="Higgins S."/>
            <person name="Loffler F."/>
        </authorList>
    </citation>
    <scope>NUCLEOTIDE SEQUENCE</scope>
</reference>
<dbReference type="AlphaFoldDB" id="A0A645HQV6"/>
<sequence>MRCLALVHFIEFHIAADRVDRAGNIPLGHQGFLPASGQAGDALADLLLLALLHLQREIRVGQGLAALSHHVSYAVRNHFFHEFGRPQLMADDHGDVHQRFDRLCRIERPALLVLHRVESRARRLLDALAQIQRVRAAPFKCDCDLFGFLGINAARHPLVCREPHHDREILAAFVFDFRNHRQRIPHTVLKIAAEAVDPAVQVRA</sequence>
<organism evidence="1">
    <name type="scientific">bioreactor metagenome</name>
    <dbReference type="NCBI Taxonomy" id="1076179"/>
    <lineage>
        <taxon>unclassified sequences</taxon>
        <taxon>metagenomes</taxon>
        <taxon>ecological metagenomes</taxon>
    </lineage>
</organism>
<gene>
    <name evidence="1" type="ORF">SDC9_188782</name>
</gene>
<evidence type="ECO:0000313" key="1">
    <source>
        <dbReference type="EMBL" id="MPN41240.1"/>
    </source>
</evidence>
<dbReference type="EMBL" id="VSSQ01098159">
    <property type="protein sequence ID" value="MPN41240.1"/>
    <property type="molecule type" value="Genomic_DNA"/>
</dbReference>
<protein>
    <submittedName>
        <fullName evidence="1">Uncharacterized protein</fullName>
    </submittedName>
</protein>